<name>A0ABU9XRY5_9SPHN</name>
<keyword evidence="1" id="KW-0812">Transmembrane</keyword>
<comment type="caution">
    <text evidence="2">The sequence shown here is derived from an EMBL/GenBank/DDBJ whole genome shotgun (WGS) entry which is preliminary data.</text>
</comment>
<keyword evidence="1" id="KW-0472">Membrane</keyword>
<feature type="transmembrane region" description="Helical" evidence="1">
    <location>
        <begin position="156"/>
        <end position="176"/>
    </location>
</feature>
<keyword evidence="3" id="KW-1185">Reference proteome</keyword>
<evidence type="ECO:0000256" key="1">
    <source>
        <dbReference type="SAM" id="Phobius"/>
    </source>
</evidence>
<gene>
    <name evidence="2" type="ORF">ABC969_03355</name>
</gene>
<dbReference type="EMBL" id="JBDIMF010000001">
    <property type="protein sequence ID" value="MEN2785456.1"/>
    <property type="molecule type" value="Genomic_DNA"/>
</dbReference>
<feature type="transmembrane region" description="Helical" evidence="1">
    <location>
        <begin position="102"/>
        <end position="120"/>
    </location>
</feature>
<dbReference type="Proteomes" id="UP001404104">
    <property type="component" value="Unassembled WGS sequence"/>
</dbReference>
<organism evidence="2 3">
    <name type="scientific">Sphingomonas qilianensis</name>
    <dbReference type="NCBI Taxonomy" id="1736690"/>
    <lineage>
        <taxon>Bacteria</taxon>
        <taxon>Pseudomonadati</taxon>
        <taxon>Pseudomonadota</taxon>
        <taxon>Alphaproteobacteria</taxon>
        <taxon>Sphingomonadales</taxon>
        <taxon>Sphingomonadaceae</taxon>
        <taxon>Sphingomonas</taxon>
    </lineage>
</organism>
<keyword evidence="1" id="KW-1133">Transmembrane helix</keyword>
<dbReference type="RefSeq" id="WP_345862949.1">
    <property type="nucleotide sequence ID" value="NZ_JBDIMF010000001.1"/>
</dbReference>
<reference evidence="2 3" key="1">
    <citation type="submission" date="2024-05" db="EMBL/GenBank/DDBJ databases">
        <authorList>
            <person name="Liu Q."/>
            <person name="Xin Y.-H."/>
        </authorList>
    </citation>
    <scope>NUCLEOTIDE SEQUENCE [LARGE SCALE GENOMIC DNA]</scope>
    <source>
        <strain evidence="2 3">CGMCC 1.15349</strain>
    </source>
</reference>
<evidence type="ECO:0000313" key="3">
    <source>
        <dbReference type="Proteomes" id="UP001404104"/>
    </source>
</evidence>
<protein>
    <submittedName>
        <fullName evidence="2">Uncharacterized protein</fullName>
    </submittedName>
</protein>
<feature type="transmembrane region" description="Helical" evidence="1">
    <location>
        <begin position="67"/>
        <end position="90"/>
    </location>
</feature>
<accession>A0ABU9XRY5</accession>
<evidence type="ECO:0000313" key="2">
    <source>
        <dbReference type="EMBL" id="MEN2785456.1"/>
    </source>
</evidence>
<sequence>MAGIIASATFVGFAPSYYLAPLFGARPLSLLLHVHGVVFTAWVGLYVAQTGLVAVGRADIHRIVGPVAVVLAVVMVPLGIATAIISKRVAAARHLPLPGPPLIFPLGAIVTFAVLVGAAVVMRKRSAWHKRLMFLGTAAVLTTPLARITRFTEMGLAPPIGGMILTDILLGALVVYDVRTSGKVHPATVWGGGFFVATQALRILLNMTPAWQAFAKSLTG</sequence>
<feature type="transmembrane region" description="Helical" evidence="1">
    <location>
        <begin position="34"/>
        <end position="55"/>
    </location>
</feature>
<proteinExistence type="predicted"/>